<dbReference type="Proteomes" id="UP000219327">
    <property type="component" value="Unassembled WGS sequence"/>
</dbReference>
<sequence length="82" mass="8435">MLDAEAGSMPAGVVPSTEVHTVGVRETRAGVEVDRGKRSVKALENAKTDEVPASGTKPEDGGSPRLKVIPGKGEVPISRANS</sequence>
<evidence type="ECO:0000313" key="2">
    <source>
        <dbReference type="EMBL" id="PDH37316.1"/>
    </source>
</evidence>
<protein>
    <submittedName>
        <fullName evidence="2">Uncharacterized protein</fullName>
    </submittedName>
</protein>
<reference evidence="2 3" key="1">
    <citation type="submission" date="2017-08" db="EMBL/GenBank/DDBJ databases">
        <title>Fine stratification of microbial communities through a metagenomic profile of the photic zone.</title>
        <authorList>
            <person name="Haro-Moreno J.M."/>
            <person name="Lopez-Perez M."/>
            <person name="De La Torre J."/>
            <person name="Picazo A."/>
            <person name="Camacho A."/>
            <person name="Rodriguez-Valera F."/>
        </authorList>
    </citation>
    <scope>NUCLEOTIDE SEQUENCE [LARGE SCALE GENOMIC DNA]</scope>
    <source>
        <strain evidence="2">MED-G24</strain>
    </source>
</reference>
<accession>A0A2A5WMG6</accession>
<feature type="region of interest" description="Disordered" evidence="1">
    <location>
        <begin position="1"/>
        <end position="82"/>
    </location>
</feature>
<evidence type="ECO:0000313" key="3">
    <source>
        <dbReference type="Proteomes" id="UP000219327"/>
    </source>
</evidence>
<name>A0A2A5WMG6_9GAMM</name>
<gene>
    <name evidence="2" type="ORF">CNE99_08350</name>
</gene>
<comment type="caution">
    <text evidence="2">The sequence shown here is derived from an EMBL/GenBank/DDBJ whole genome shotgun (WGS) entry which is preliminary data.</text>
</comment>
<evidence type="ECO:0000256" key="1">
    <source>
        <dbReference type="SAM" id="MobiDB-lite"/>
    </source>
</evidence>
<feature type="compositionally biased region" description="Basic and acidic residues" evidence="1">
    <location>
        <begin position="23"/>
        <end position="37"/>
    </location>
</feature>
<dbReference type="EMBL" id="NTKD01000050">
    <property type="protein sequence ID" value="PDH37316.1"/>
    <property type="molecule type" value="Genomic_DNA"/>
</dbReference>
<organism evidence="2 3">
    <name type="scientific">OM182 bacterium MED-G24</name>
    <dbReference type="NCBI Taxonomy" id="1986255"/>
    <lineage>
        <taxon>Bacteria</taxon>
        <taxon>Pseudomonadati</taxon>
        <taxon>Pseudomonadota</taxon>
        <taxon>Gammaproteobacteria</taxon>
        <taxon>OMG group</taxon>
        <taxon>OM182 clade</taxon>
    </lineage>
</organism>
<dbReference type="AlphaFoldDB" id="A0A2A5WMG6"/>
<proteinExistence type="predicted"/>